<organism evidence="2 3">
    <name type="scientific">Mogibacterium diversum</name>
    <dbReference type="NCBI Taxonomy" id="114527"/>
    <lineage>
        <taxon>Bacteria</taxon>
        <taxon>Bacillati</taxon>
        <taxon>Bacillota</taxon>
        <taxon>Clostridia</taxon>
        <taxon>Peptostreptococcales</taxon>
        <taxon>Anaerovoracaceae</taxon>
        <taxon>Mogibacterium</taxon>
    </lineage>
</organism>
<protein>
    <submittedName>
        <fullName evidence="2">Uncharacterized protein</fullName>
    </submittedName>
</protein>
<keyword evidence="1" id="KW-1133">Transmembrane helix</keyword>
<evidence type="ECO:0000313" key="3">
    <source>
        <dbReference type="Proteomes" id="UP000237883"/>
    </source>
</evidence>
<keyword evidence="1" id="KW-0472">Membrane</keyword>
<feature type="transmembrane region" description="Helical" evidence="1">
    <location>
        <begin position="49"/>
        <end position="73"/>
    </location>
</feature>
<keyword evidence="3" id="KW-1185">Reference proteome</keyword>
<sequence>MTTFDMISITISIIGLLGGFSSWFYMWLKSRLNIRIRILSKLIKSRTNFILLYMSFSNESTLPVAITAINLIIEDKPIHCLEVPDIVLSRTSRSGSTVTNQEKHYSMEIPINIPALSATSGYVLFPVGPDIQLPSSNILSFEVHTNRGVIDRIALQLPAANLVPMEDN</sequence>
<feature type="transmembrane region" description="Helical" evidence="1">
    <location>
        <begin position="6"/>
        <end position="28"/>
    </location>
</feature>
<accession>A0A2S0L5K3</accession>
<evidence type="ECO:0000256" key="1">
    <source>
        <dbReference type="SAM" id="Phobius"/>
    </source>
</evidence>
<name>A0A2S0L5K3_9FIRM</name>
<dbReference type="Proteomes" id="UP000237883">
    <property type="component" value="Chromosome"/>
</dbReference>
<dbReference type="AlphaFoldDB" id="A0A2S0L5K3"/>
<dbReference type="GeneID" id="78391969"/>
<proteinExistence type="predicted"/>
<dbReference type="RefSeq" id="WP_106057624.1">
    <property type="nucleotide sequence ID" value="NZ_CP027228.1"/>
</dbReference>
<dbReference type="EMBL" id="CP027228">
    <property type="protein sequence ID" value="AVM48569.1"/>
    <property type="molecule type" value="Genomic_DNA"/>
</dbReference>
<dbReference type="KEGG" id="mdv:C5Q96_06795"/>
<reference evidence="3" key="1">
    <citation type="submission" date="2018-02" db="EMBL/GenBank/DDBJ databases">
        <authorList>
            <person name="Holder M.E."/>
            <person name="Ajami N.J."/>
            <person name="Petrosino J.F."/>
        </authorList>
    </citation>
    <scope>NUCLEOTIDE SEQUENCE [LARGE SCALE GENOMIC DNA]</scope>
    <source>
        <strain evidence="3">CCUG 47132</strain>
    </source>
</reference>
<gene>
    <name evidence="2" type="ORF">C5Q96_06795</name>
</gene>
<evidence type="ECO:0000313" key="2">
    <source>
        <dbReference type="EMBL" id="AVM48569.1"/>
    </source>
</evidence>
<keyword evidence="1" id="KW-0812">Transmembrane</keyword>